<dbReference type="PROSITE" id="PS50181">
    <property type="entry name" value="FBOX"/>
    <property type="match status" value="1"/>
</dbReference>
<dbReference type="InterPro" id="IPR036047">
    <property type="entry name" value="F-box-like_dom_sf"/>
</dbReference>
<dbReference type="InterPro" id="IPR050796">
    <property type="entry name" value="SCF_F-box_component"/>
</dbReference>
<dbReference type="Pfam" id="PF03478">
    <property type="entry name" value="Beta-prop_KIB1-4"/>
    <property type="match status" value="1"/>
</dbReference>
<feature type="domain" description="F-box" evidence="1">
    <location>
        <begin position="11"/>
        <end position="61"/>
    </location>
</feature>
<evidence type="ECO:0000259" key="1">
    <source>
        <dbReference type="PROSITE" id="PS50181"/>
    </source>
</evidence>
<dbReference type="CDD" id="cd22157">
    <property type="entry name" value="F-box_AtFBW1-like"/>
    <property type="match status" value="1"/>
</dbReference>
<dbReference type="PANTHER" id="PTHR31672">
    <property type="entry name" value="BNACNNG10540D PROTEIN"/>
    <property type="match status" value="1"/>
</dbReference>
<evidence type="ECO:0000313" key="2">
    <source>
        <dbReference type="EMBL" id="ADE76436.1"/>
    </source>
</evidence>
<dbReference type="Gene3D" id="2.120.10.80">
    <property type="entry name" value="Kelch-type beta propeller"/>
    <property type="match status" value="1"/>
</dbReference>
<organism evidence="2">
    <name type="scientific">Picea sitchensis</name>
    <name type="common">Sitka spruce</name>
    <name type="synonym">Pinus sitchensis</name>
    <dbReference type="NCBI Taxonomy" id="3332"/>
    <lineage>
        <taxon>Eukaryota</taxon>
        <taxon>Viridiplantae</taxon>
        <taxon>Streptophyta</taxon>
        <taxon>Embryophyta</taxon>
        <taxon>Tracheophyta</taxon>
        <taxon>Spermatophyta</taxon>
        <taxon>Pinopsida</taxon>
        <taxon>Pinidae</taxon>
        <taxon>Conifers I</taxon>
        <taxon>Pinales</taxon>
        <taxon>Pinaceae</taxon>
        <taxon>Picea</taxon>
    </lineage>
</organism>
<dbReference type="SMART" id="SM00256">
    <property type="entry name" value="FBOX"/>
    <property type="match status" value="1"/>
</dbReference>
<dbReference type="InterPro" id="IPR001810">
    <property type="entry name" value="F-box_dom"/>
</dbReference>
<reference evidence="2" key="1">
    <citation type="submission" date="2010-04" db="EMBL/GenBank/DDBJ databases">
        <authorList>
            <person name="Reid K.E."/>
            <person name="Liao N."/>
            <person name="Chan S."/>
            <person name="Docking R."/>
            <person name="Taylor G."/>
            <person name="Moore R."/>
            <person name="Mayo M."/>
            <person name="Munro S."/>
            <person name="King J."/>
            <person name="Yanchuk A."/>
            <person name="Holt R."/>
            <person name="Jones S."/>
            <person name="Marra M."/>
            <person name="Ritland C.E."/>
            <person name="Ritland K."/>
            <person name="Bohlmann J."/>
        </authorList>
    </citation>
    <scope>NUCLEOTIDE SEQUENCE</scope>
    <source>
        <tissue evidence="2">Bud</tissue>
    </source>
</reference>
<name>D5AA67_PICSI</name>
<dbReference type="Pfam" id="PF00646">
    <property type="entry name" value="F-box"/>
    <property type="match status" value="1"/>
</dbReference>
<sequence>MAEVEPEYSPSAGWYELPEDTREEILALLPLECLCRSRSVCKDWNALFSSTKFITSRWAEAPPNKKPWLFLCKLNSQMGDCSMVSSAYCFFTRTWKTGISLSFISERDEKVKYRAYYSGSSQGLFLVDIPDGRYTVCNPLNQTFLKLPPMSSIKLLLTKGIVAWKVGNQETYKVVAVGLSRRSDVMIVEIYDSSEKSWAIAGHLPENLEKFGLSRGIVFCDGFFYCITLNRAAGMGVLGFSIREEGTSIFTPLPELANGYTMWAKLLTCGSRILLSGGVGQKRGSSLYTLKKIIELILWEFQKDSNSSCWKEIARMPPSLREVFQRNSYFDSFECVGVGDCMCFTSGRCMDVAVYNLSEETWSWLPTPTSIDRGYGHPLVMVFKPRPDMKVG</sequence>
<dbReference type="InterPro" id="IPR015915">
    <property type="entry name" value="Kelch-typ_b-propeller"/>
</dbReference>
<dbReference type="InterPro" id="IPR005174">
    <property type="entry name" value="KIB1-4_b-propeller"/>
</dbReference>
<protein>
    <recommendedName>
        <fullName evidence="1">F-box domain-containing protein</fullName>
    </recommendedName>
</protein>
<dbReference type="AlphaFoldDB" id="D5AA67"/>
<dbReference type="EMBL" id="BT123095">
    <property type="protein sequence ID" value="ADE76436.1"/>
    <property type="molecule type" value="mRNA"/>
</dbReference>
<dbReference type="PANTHER" id="PTHR31672:SF2">
    <property type="entry name" value="F-BOX DOMAIN-CONTAINING PROTEIN"/>
    <property type="match status" value="1"/>
</dbReference>
<proteinExistence type="evidence at transcript level"/>
<dbReference type="SUPFAM" id="SSF117281">
    <property type="entry name" value="Kelch motif"/>
    <property type="match status" value="1"/>
</dbReference>
<dbReference type="SUPFAM" id="SSF81383">
    <property type="entry name" value="F-box domain"/>
    <property type="match status" value="1"/>
</dbReference>
<accession>D5AA67</accession>
<dbReference type="Gene3D" id="1.20.1280.50">
    <property type="match status" value="1"/>
</dbReference>